<dbReference type="AlphaFoldDB" id="A0A7S8FAH0"/>
<accession>A0A7S8FAH0</accession>
<feature type="transmembrane region" description="Helical" evidence="2">
    <location>
        <begin position="57"/>
        <end position="77"/>
    </location>
</feature>
<dbReference type="Proteomes" id="UP000593737">
    <property type="component" value="Chromosome"/>
</dbReference>
<dbReference type="EMBL" id="CP047423">
    <property type="protein sequence ID" value="QPD02293.1"/>
    <property type="molecule type" value="Genomic_DNA"/>
</dbReference>
<feature type="transmembrane region" description="Helical" evidence="2">
    <location>
        <begin position="84"/>
        <end position="103"/>
    </location>
</feature>
<dbReference type="KEGG" id="nkf:Nkreftii_000067"/>
<evidence type="ECO:0000313" key="4">
    <source>
        <dbReference type="Proteomes" id="UP000593737"/>
    </source>
</evidence>
<reference evidence="3 4" key="1">
    <citation type="journal article" date="2020" name="ISME J.">
        <title>Enrichment and physiological characterization of a novel comammox Nitrospira indicates ammonium inhibition of complete nitrification.</title>
        <authorList>
            <person name="Sakoula D."/>
            <person name="Koch H."/>
            <person name="Frank J."/>
            <person name="Jetten M.S.M."/>
            <person name="van Kessel M.A.H.J."/>
            <person name="Lucker S."/>
        </authorList>
    </citation>
    <scope>NUCLEOTIDE SEQUENCE [LARGE SCALE GENOMIC DNA]</scope>
    <source>
        <strain evidence="3">Comreactor17</strain>
    </source>
</reference>
<name>A0A7S8FAH0_9BACT</name>
<feature type="region of interest" description="Disordered" evidence="1">
    <location>
        <begin position="252"/>
        <end position="271"/>
    </location>
</feature>
<proteinExistence type="predicted"/>
<evidence type="ECO:0000313" key="3">
    <source>
        <dbReference type="EMBL" id="QPD02293.1"/>
    </source>
</evidence>
<sequence length="271" mass="30007">MALWFMRLGTFLRIGLALLSMVGPLLGLGVAYIMLRDWTQVPQGDVYYVEHDYLGDAAWWGLLSLGTLLAAGRVLFIREAHLRWLWLPIVMSFVIMLVPNQSLQQHPAFPRIDGLNMAQRVRNPVRAQLSSLHADLKMAVGRGETLPCVSGPTSIVSPYFRAGVPLTYQHVCLTTDLPFDGLLASSAPGTLYVVTRPGDPTIRLRATVLERNVDTTSVWLRPRFGTDPMELTISTQPEPTFNQLIQGRAAPISSPSAPNAWRPAPLPHVNH</sequence>
<evidence type="ECO:0000256" key="1">
    <source>
        <dbReference type="SAM" id="MobiDB-lite"/>
    </source>
</evidence>
<protein>
    <submittedName>
        <fullName evidence="3">Uncharacterized protein</fullName>
    </submittedName>
</protein>
<organism evidence="3 4">
    <name type="scientific">Candidatus Nitrospira kreftii</name>
    <dbReference type="NCBI Taxonomy" id="2652173"/>
    <lineage>
        <taxon>Bacteria</taxon>
        <taxon>Pseudomonadati</taxon>
        <taxon>Nitrospirota</taxon>
        <taxon>Nitrospiria</taxon>
        <taxon>Nitrospirales</taxon>
        <taxon>Nitrospiraceae</taxon>
        <taxon>Nitrospira</taxon>
    </lineage>
</organism>
<feature type="transmembrane region" description="Helical" evidence="2">
    <location>
        <begin position="12"/>
        <end position="35"/>
    </location>
</feature>
<gene>
    <name evidence="3" type="ORF">Nkreftii_000067</name>
</gene>
<keyword evidence="2" id="KW-0472">Membrane</keyword>
<keyword evidence="2" id="KW-1133">Transmembrane helix</keyword>
<keyword evidence="2" id="KW-0812">Transmembrane</keyword>
<evidence type="ECO:0000256" key="2">
    <source>
        <dbReference type="SAM" id="Phobius"/>
    </source>
</evidence>